<evidence type="ECO:0000259" key="2">
    <source>
        <dbReference type="PROSITE" id="PS50041"/>
    </source>
</evidence>
<feature type="transmembrane region" description="Helical" evidence="1">
    <location>
        <begin position="19"/>
        <end position="37"/>
    </location>
</feature>
<dbReference type="InterPro" id="IPR016186">
    <property type="entry name" value="C-type_lectin-like/link_sf"/>
</dbReference>
<dbReference type="SUPFAM" id="SSF56436">
    <property type="entry name" value="C-type lectin-like"/>
    <property type="match status" value="2"/>
</dbReference>
<reference evidence="3 4" key="1">
    <citation type="submission" date="2021-07" db="EMBL/GenBank/DDBJ databases">
        <authorList>
            <person name="Imarazene B."/>
            <person name="Zahm M."/>
            <person name="Klopp C."/>
            <person name="Cabau C."/>
            <person name="Beille S."/>
            <person name="Jouanno E."/>
            <person name="Castinel A."/>
            <person name="Lluch J."/>
            <person name="Gil L."/>
            <person name="Kuchtly C."/>
            <person name="Lopez Roques C."/>
            <person name="Donnadieu C."/>
            <person name="Parrinello H."/>
            <person name="Journot L."/>
            <person name="Du K."/>
            <person name="Schartl M."/>
            <person name="Retaux S."/>
            <person name="Guiguen Y."/>
        </authorList>
    </citation>
    <scope>NUCLEOTIDE SEQUENCE [LARGE SCALE GENOMIC DNA]</scope>
    <source>
        <strain evidence="3">Pach_M1</strain>
        <tissue evidence="3">Testis</tissue>
    </source>
</reference>
<keyword evidence="3" id="KW-0675">Receptor</keyword>
<evidence type="ECO:0000313" key="4">
    <source>
        <dbReference type="Proteomes" id="UP000752171"/>
    </source>
</evidence>
<evidence type="ECO:0000313" key="3">
    <source>
        <dbReference type="EMBL" id="KAG9278275.1"/>
    </source>
</evidence>
<evidence type="ECO:0000256" key="1">
    <source>
        <dbReference type="SAM" id="Phobius"/>
    </source>
</evidence>
<dbReference type="PROSITE" id="PS50041">
    <property type="entry name" value="C_TYPE_LECTIN_2"/>
    <property type="match status" value="2"/>
</dbReference>
<dbReference type="Proteomes" id="UP000752171">
    <property type="component" value="Unassembled WGS sequence"/>
</dbReference>
<dbReference type="PANTHER" id="PTHR45784:SF3">
    <property type="entry name" value="C-TYPE LECTIN DOMAIN FAMILY 4 MEMBER K-LIKE-RELATED"/>
    <property type="match status" value="1"/>
</dbReference>
<gene>
    <name evidence="3" type="primary">CLEC20A</name>
    <name evidence="3" type="ORF">AMEX_G6114</name>
</gene>
<dbReference type="Gene3D" id="3.10.100.10">
    <property type="entry name" value="Mannose-Binding Protein A, subunit A"/>
    <property type="match status" value="2"/>
</dbReference>
<dbReference type="InterPro" id="IPR001304">
    <property type="entry name" value="C-type_lectin-like"/>
</dbReference>
<feature type="domain" description="C-type lectin" evidence="2">
    <location>
        <begin position="150"/>
        <end position="267"/>
    </location>
</feature>
<keyword evidence="1" id="KW-1133">Transmembrane helix</keyword>
<dbReference type="PANTHER" id="PTHR45784">
    <property type="entry name" value="C-TYPE LECTIN DOMAIN FAMILY 20 MEMBER A-RELATED"/>
    <property type="match status" value="1"/>
</dbReference>
<dbReference type="SMART" id="SM00034">
    <property type="entry name" value="CLECT"/>
    <property type="match status" value="2"/>
</dbReference>
<feature type="domain" description="C-type lectin" evidence="2">
    <location>
        <begin position="45"/>
        <end position="155"/>
    </location>
</feature>
<proteinExistence type="predicted"/>
<name>A0A8T2M940_ASTMX</name>
<accession>A0A8T2M940</accession>
<sequence>MDSFCSFVGLSKRSITLDIFLPGCLALLPLLSGLFGVSSPAPRRYHYVSESRTWLAAQSYCRTLYSDLATINSMEDMNSLTNEVDPLYIGAVWIGLKRGTQKRWGWSMGGDTLSQYSNWEADPNVDDTEEGCATKYRNGGWFPTNCNSTFQFVCYSDKQGSFILVSIYITWREALLYCRTKYTDLASIRNSTEHQQVSDLIKFVRYVWIGLFFDAWEWSDQGTSSFRYWGITQPQNLFQADCVAMIKGLSGKWENTICGRKLPFLCYKEGKQQIVRVKVSSDGNINLNLQTVRSDILKQIQQNLRNQGMNQYVKLNWRRNAGIIFQPEENKVENSTKRLCDEM</sequence>
<keyword evidence="1" id="KW-0472">Membrane</keyword>
<keyword evidence="1" id="KW-0812">Transmembrane</keyword>
<dbReference type="InterPro" id="IPR016187">
    <property type="entry name" value="CTDL_fold"/>
</dbReference>
<protein>
    <submittedName>
        <fullName evidence="3">Macrophage mannose receptor 1-like</fullName>
    </submittedName>
</protein>
<dbReference type="AlphaFoldDB" id="A0A8T2M940"/>
<dbReference type="EMBL" id="JAICCE010000004">
    <property type="protein sequence ID" value="KAG9278275.1"/>
    <property type="molecule type" value="Genomic_DNA"/>
</dbReference>
<organism evidence="3 4">
    <name type="scientific">Astyanax mexicanus</name>
    <name type="common">Blind cave fish</name>
    <name type="synonym">Astyanax fasciatus mexicanus</name>
    <dbReference type="NCBI Taxonomy" id="7994"/>
    <lineage>
        <taxon>Eukaryota</taxon>
        <taxon>Metazoa</taxon>
        <taxon>Chordata</taxon>
        <taxon>Craniata</taxon>
        <taxon>Vertebrata</taxon>
        <taxon>Euteleostomi</taxon>
        <taxon>Actinopterygii</taxon>
        <taxon>Neopterygii</taxon>
        <taxon>Teleostei</taxon>
        <taxon>Ostariophysi</taxon>
        <taxon>Characiformes</taxon>
        <taxon>Characoidei</taxon>
        <taxon>Acestrorhamphidae</taxon>
        <taxon>Acestrorhamphinae</taxon>
        <taxon>Astyanax</taxon>
    </lineage>
</organism>
<dbReference type="Pfam" id="PF00059">
    <property type="entry name" value="Lectin_C"/>
    <property type="match status" value="2"/>
</dbReference>
<comment type="caution">
    <text evidence="3">The sequence shown here is derived from an EMBL/GenBank/DDBJ whole genome shotgun (WGS) entry which is preliminary data.</text>
</comment>